<dbReference type="GO" id="GO:0005829">
    <property type="term" value="C:cytosol"/>
    <property type="evidence" value="ECO:0007669"/>
    <property type="project" value="TreeGrafter"/>
</dbReference>
<comment type="similarity">
    <text evidence="1">Belongs to the TEL2 family.</text>
</comment>
<dbReference type="Pfam" id="PF10193">
    <property type="entry name" value="Telomere_reg-2"/>
    <property type="match status" value="1"/>
</dbReference>
<dbReference type="OrthoDB" id="10254187at2759"/>
<dbReference type="GO" id="GO:0051083">
    <property type="term" value="P:'de novo' cotranslational protein folding"/>
    <property type="evidence" value="ECO:0007669"/>
    <property type="project" value="TreeGrafter"/>
</dbReference>
<evidence type="ECO:0000259" key="3">
    <source>
        <dbReference type="Pfam" id="PF10193"/>
    </source>
</evidence>
<reference evidence="4" key="1">
    <citation type="submission" date="2020-05" db="EMBL/GenBank/DDBJ databases">
        <title>Mycena genomes resolve the evolution of fungal bioluminescence.</title>
        <authorList>
            <person name="Tsai I.J."/>
        </authorList>
    </citation>
    <scope>NUCLEOTIDE SEQUENCE</scope>
    <source>
        <strain evidence="4">110903Hualien_Pintung</strain>
    </source>
</reference>
<dbReference type="Gene3D" id="1.25.40.720">
    <property type="entry name" value="Telomere length regulation protein 2, C-terminal domain"/>
    <property type="match status" value="1"/>
</dbReference>
<organism evidence="4 5">
    <name type="scientific">Mycena chlorophos</name>
    <name type="common">Agaric fungus</name>
    <name type="synonym">Agaricus chlorophos</name>
    <dbReference type="NCBI Taxonomy" id="658473"/>
    <lineage>
        <taxon>Eukaryota</taxon>
        <taxon>Fungi</taxon>
        <taxon>Dikarya</taxon>
        <taxon>Basidiomycota</taxon>
        <taxon>Agaricomycotina</taxon>
        <taxon>Agaricomycetes</taxon>
        <taxon>Agaricomycetidae</taxon>
        <taxon>Agaricales</taxon>
        <taxon>Marasmiineae</taxon>
        <taxon>Mycenaceae</taxon>
        <taxon>Mycena</taxon>
    </lineage>
</organism>
<feature type="region of interest" description="Disordered" evidence="2">
    <location>
        <begin position="485"/>
        <end position="538"/>
    </location>
</feature>
<comment type="caution">
    <text evidence="4">The sequence shown here is derived from an EMBL/GenBank/DDBJ whole genome shotgun (WGS) entry which is preliminary data.</text>
</comment>
<evidence type="ECO:0000313" key="4">
    <source>
        <dbReference type="EMBL" id="KAF7322813.1"/>
    </source>
</evidence>
<dbReference type="EMBL" id="JACAZE010000001">
    <property type="protein sequence ID" value="KAF7322813.1"/>
    <property type="molecule type" value="Genomic_DNA"/>
</dbReference>
<accession>A0A8H6TPL0</accession>
<dbReference type="GO" id="GO:0042162">
    <property type="term" value="F:telomeric DNA binding"/>
    <property type="evidence" value="ECO:0007669"/>
    <property type="project" value="TreeGrafter"/>
</dbReference>
<dbReference type="AlphaFoldDB" id="A0A8H6TPL0"/>
<evidence type="ECO:0000313" key="5">
    <source>
        <dbReference type="Proteomes" id="UP000613580"/>
    </source>
</evidence>
<evidence type="ECO:0000256" key="2">
    <source>
        <dbReference type="SAM" id="MobiDB-lite"/>
    </source>
</evidence>
<feature type="compositionally biased region" description="Low complexity" evidence="2">
    <location>
        <begin position="514"/>
        <end position="531"/>
    </location>
</feature>
<evidence type="ECO:0000256" key="1">
    <source>
        <dbReference type="ARBA" id="ARBA00006133"/>
    </source>
</evidence>
<dbReference type="GO" id="GO:0051879">
    <property type="term" value="F:Hsp90 protein binding"/>
    <property type="evidence" value="ECO:0007669"/>
    <property type="project" value="TreeGrafter"/>
</dbReference>
<dbReference type="PANTHER" id="PTHR15830">
    <property type="entry name" value="TELOMERE LENGTH REGULATION PROTEIN TEL2 FAMILY MEMBER"/>
    <property type="match status" value="1"/>
</dbReference>
<proteinExistence type="inferred from homology"/>
<gene>
    <name evidence="4" type="ORF">HMN09_00060600</name>
</gene>
<name>A0A8H6TPL0_MYCCL</name>
<dbReference type="Proteomes" id="UP000613580">
    <property type="component" value="Unassembled WGS sequence"/>
</dbReference>
<dbReference type="PANTHER" id="PTHR15830:SF10">
    <property type="entry name" value="TELOMERE LENGTH REGULATION PROTEIN TEL2 HOMOLOG"/>
    <property type="match status" value="1"/>
</dbReference>
<dbReference type="InterPro" id="IPR051970">
    <property type="entry name" value="TEL2_Regulation"/>
</dbReference>
<protein>
    <submittedName>
        <fullName evidence="4">Telomere-reg-2 domain-containing protein</fullName>
    </submittedName>
</protein>
<sequence>MDLDSTLAQLQSPIPDADSLLNLLAPPLAGLSLLPPQFARFAPHPSPFSAADVLRHLPSFQREILRHIGPSWESALEDNGQAAILDQFLCPDVFSFASPAAGDVTLAAYSTIMSLPFTRYSLRVLSRLSERYPVDRLLLAVFASDEKDAKRMRRWEDCVRNIAAVPARVANALEGKDVPPALEPGLYFDHLCKRTEHAIASLSASPKEHEISAFAYLLTKLVNIGIFPSTPPTSPAQSSFFAACLPQIRRRLAEPQTLATYSSSWTSLLGGIPSGLTLQSILTSLFASLRADLGTTCSPRDRTGIKEESRLLTRLLDVSASDELWEASLTVILSRDWNETHARIYVAWIAQVENDQTTLERLVDAVIEIWASPEHIKHSLLSRHHYITALLLVSLSYFSPSSPKLVSLALSPPLISGVGSYIAVLDESVRRCGMLVAEVVAKLSGKNLDFGDWEGDTAGKIWAREMRQLLAARDLDAVDETVTAPLETTTAPDSDSELPEPSADAAGDSDDDSLSGYISQSSSRSASPTPSELAEIEKDPTLGVGVKKVPRPVYLAQLGALLRPAAGLNVDEANQASELEMGINCAEELIRKKRGYGTELDENAVNLVYGLVGAQNNYELEGFTEKRQAALTALVCCAPRAAPPSIIEEFFKNQYSTDQRFAMLNALALGARELASLSVPPSTIPAQRIAFPSKTLPLRLHEKYIQDGPASGPLPQLLEDISREALDRDVESTADKIPELVRERRLRVQKDSPLQPISNKRPTPSAMSSSTKFTDVAARYFIGPLINQFWLFFRDEQTREQRTMHLEGRQRYYGAGTGLVLNPIVLTHFLTTLAVLVHAARNASEWLAVIAPESLEVAVTLGTKPMTNDEEYQSPESKEAAVLCAALELAIVVLDGCLEVDGGRSLGLDHTALIFGIGEWAGSVFSKLEKGLLVEGGGGIQEVKLKRAAAGVLLKVDSLTSKWRRSMIDTV</sequence>
<dbReference type="InterPro" id="IPR038528">
    <property type="entry name" value="TEL2_C_sf"/>
</dbReference>
<feature type="domain" description="Telomere length regulation protein conserved" evidence="3">
    <location>
        <begin position="552"/>
        <end position="671"/>
    </location>
</feature>
<dbReference type="InterPro" id="IPR019337">
    <property type="entry name" value="Telomere_length_regulation_dom"/>
</dbReference>
<keyword evidence="5" id="KW-1185">Reference proteome</keyword>